<proteinExistence type="predicted"/>
<protein>
    <submittedName>
        <fullName evidence="1">Transcription initiation factor IIB</fullName>
    </submittedName>
</protein>
<name>A0ACC1M9C1_9FUNG</name>
<organism evidence="1 2">
    <name type="scientific">Coemansia aciculifera</name>
    <dbReference type="NCBI Taxonomy" id="417176"/>
    <lineage>
        <taxon>Eukaryota</taxon>
        <taxon>Fungi</taxon>
        <taxon>Fungi incertae sedis</taxon>
        <taxon>Zoopagomycota</taxon>
        <taxon>Kickxellomycotina</taxon>
        <taxon>Kickxellomycetes</taxon>
        <taxon>Kickxellales</taxon>
        <taxon>Kickxellaceae</taxon>
        <taxon>Coemansia</taxon>
    </lineage>
</organism>
<evidence type="ECO:0000313" key="2">
    <source>
        <dbReference type="Proteomes" id="UP001139981"/>
    </source>
</evidence>
<evidence type="ECO:0000313" key="1">
    <source>
        <dbReference type="EMBL" id="KAJ2900675.1"/>
    </source>
</evidence>
<accession>A0ACC1M9C1</accession>
<sequence length="330" mass="35732">MPATELAPTLQQQQPQSHHLTVLCPDCHGSNLVHDFGSDNLLCMNCKVSVGDRLIDSRTADWRQRRAQQTDDSDSSANTGDVSPIARAASSGAVAATKAKLLRAKKSRNTAKTRAVEQRSEETLERGLSQIGAMCRAMDVPRAIEAAACEYYQQVEAGSLHRGKSQDAITATCVFLACRQQAVPRTFKELCALTRVPRKDIGRMFKHLKDKLGAADTAVMSSDDLMTRYCANLSLLETAQECAILLNRMARERDTLAGKSPVSVAGACIYMASHLVAQPRDARVISHVAGVSEVTIKNSYKLLYADRALLLSPQVLAVDPAASTANLPIP</sequence>
<keyword evidence="2" id="KW-1185">Reference proteome</keyword>
<gene>
    <name evidence="1" type="primary">SUA7_2</name>
    <name evidence="1" type="ORF">IWW38_000349</name>
</gene>
<reference evidence="1" key="1">
    <citation type="submission" date="2022-07" db="EMBL/GenBank/DDBJ databases">
        <title>Phylogenomic reconstructions and comparative analyses of Kickxellomycotina fungi.</title>
        <authorList>
            <person name="Reynolds N.K."/>
            <person name="Stajich J.E."/>
            <person name="Barry K."/>
            <person name="Grigoriev I.V."/>
            <person name="Crous P."/>
            <person name="Smith M.E."/>
        </authorList>
    </citation>
    <scope>NUCLEOTIDE SEQUENCE</scope>
    <source>
        <strain evidence="1">CBS 190363</strain>
    </source>
</reference>
<comment type="caution">
    <text evidence="1">The sequence shown here is derived from an EMBL/GenBank/DDBJ whole genome shotgun (WGS) entry which is preliminary data.</text>
</comment>
<dbReference type="EMBL" id="JANBVB010000003">
    <property type="protein sequence ID" value="KAJ2900675.1"/>
    <property type="molecule type" value="Genomic_DNA"/>
</dbReference>
<dbReference type="Proteomes" id="UP001139981">
    <property type="component" value="Unassembled WGS sequence"/>
</dbReference>